<feature type="region of interest" description="Disordered" evidence="2">
    <location>
        <begin position="244"/>
        <end position="281"/>
    </location>
</feature>
<feature type="region of interest" description="Disordered" evidence="2">
    <location>
        <begin position="1073"/>
        <end position="1137"/>
    </location>
</feature>
<dbReference type="AlphaFoldDB" id="A0A8H4QDK3"/>
<feature type="region of interest" description="Disordered" evidence="2">
    <location>
        <begin position="330"/>
        <end position="356"/>
    </location>
</feature>
<organism evidence="3 4">
    <name type="scientific">Ophiocordyceps camponoti-floridani</name>
    <dbReference type="NCBI Taxonomy" id="2030778"/>
    <lineage>
        <taxon>Eukaryota</taxon>
        <taxon>Fungi</taxon>
        <taxon>Dikarya</taxon>
        <taxon>Ascomycota</taxon>
        <taxon>Pezizomycotina</taxon>
        <taxon>Sordariomycetes</taxon>
        <taxon>Hypocreomycetidae</taxon>
        <taxon>Hypocreales</taxon>
        <taxon>Ophiocordycipitaceae</taxon>
        <taxon>Ophiocordyceps</taxon>
    </lineage>
</organism>
<feature type="coiled-coil region" evidence="1">
    <location>
        <begin position="509"/>
        <end position="543"/>
    </location>
</feature>
<feature type="region of interest" description="Disordered" evidence="2">
    <location>
        <begin position="419"/>
        <end position="498"/>
    </location>
</feature>
<evidence type="ECO:0000313" key="4">
    <source>
        <dbReference type="Proteomes" id="UP000562929"/>
    </source>
</evidence>
<feature type="region of interest" description="Disordered" evidence="2">
    <location>
        <begin position="373"/>
        <end position="396"/>
    </location>
</feature>
<feature type="compositionally biased region" description="Pro residues" evidence="2">
    <location>
        <begin position="245"/>
        <end position="256"/>
    </location>
</feature>
<comment type="caution">
    <text evidence="3">The sequence shown here is derived from an EMBL/GenBank/DDBJ whole genome shotgun (WGS) entry which is preliminary data.</text>
</comment>
<feature type="coiled-coil region" evidence="1">
    <location>
        <begin position="572"/>
        <end position="709"/>
    </location>
</feature>
<protein>
    <submittedName>
        <fullName evidence="3">Uncharacterized protein</fullName>
    </submittedName>
</protein>
<feature type="region of interest" description="Disordered" evidence="2">
    <location>
        <begin position="1031"/>
        <end position="1061"/>
    </location>
</feature>
<name>A0A8H4QDK3_9HYPO</name>
<proteinExistence type="predicted"/>
<feature type="compositionally biased region" description="Basic and acidic residues" evidence="2">
    <location>
        <begin position="1031"/>
        <end position="1053"/>
    </location>
</feature>
<dbReference type="Proteomes" id="UP000562929">
    <property type="component" value="Unassembled WGS sequence"/>
</dbReference>
<feature type="compositionally biased region" description="Basic residues" evidence="2">
    <location>
        <begin position="475"/>
        <end position="487"/>
    </location>
</feature>
<evidence type="ECO:0000256" key="2">
    <source>
        <dbReference type="SAM" id="MobiDB-lite"/>
    </source>
</evidence>
<evidence type="ECO:0000256" key="1">
    <source>
        <dbReference type="SAM" id="Coils"/>
    </source>
</evidence>
<keyword evidence="1" id="KW-0175">Coiled coil</keyword>
<reference evidence="3 4" key="1">
    <citation type="journal article" date="2020" name="G3 (Bethesda)">
        <title>Genetic Underpinnings of Host Manipulation by Ophiocordyceps as Revealed by Comparative Transcriptomics.</title>
        <authorList>
            <person name="Will I."/>
            <person name="Das B."/>
            <person name="Trinh T."/>
            <person name="Brachmann A."/>
            <person name="Ohm R.A."/>
            <person name="de Bekker C."/>
        </authorList>
    </citation>
    <scope>NUCLEOTIDE SEQUENCE [LARGE SCALE GENOMIC DNA]</scope>
    <source>
        <strain evidence="3 4">EC05</strain>
    </source>
</reference>
<gene>
    <name evidence="3" type="ORF">GQ602_001197</name>
</gene>
<feature type="compositionally biased region" description="Basic and acidic residues" evidence="2">
    <location>
        <begin position="1209"/>
        <end position="1220"/>
    </location>
</feature>
<dbReference type="EMBL" id="JAACLJ010000001">
    <property type="protein sequence ID" value="KAF4595584.1"/>
    <property type="molecule type" value="Genomic_DNA"/>
</dbReference>
<dbReference type="OrthoDB" id="4848543at2759"/>
<accession>A0A8H4QDK3</accession>
<feature type="region of interest" description="Disordered" evidence="2">
    <location>
        <begin position="1177"/>
        <end position="1227"/>
    </location>
</feature>
<feature type="coiled-coil region" evidence="1">
    <location>
        <begin position="923"/>
        <end position="994"/>
    </location>
</feature>
<sequence>MNSPIDAPMFPGIDEAANDSSSPCLTTAGNSSTVTLIYPDEPDVPPPPPPSNLFATFEDLFAFLQGFFHDHGGALTKGKSGRKRDFGDRQLLPTFRDLMCNRGVRRESSSAGIRKATSRKLDCPFKIRAQAYKATGWKWVYRISEGCGFHDHTNRSHKSSDRQPRLFLEQPLHLEAPLLRIRDPDVVQAGHGTFHQALGGPDFGKMAPHALELPVLKPQDRIPQDRIPDPSLGTGLFFSFKKPPRPVQPSARPPFPTSDVSKQARQAHAGFHDENTPKYPQRPMGPVFGAPAGHRGGPLHLDELSLPASKAISTTPPKLNAPLLDHQVSDELSVTGSESRRQPAGPVSTNKRQANEDILTNLLPKDVAAEASPDLPLAKSPHPAPPKTASASPNGFTIRRQHLGIKTPEMHDASTHHVFRRSSPPTSLCGDLEGPAHRSPRAHQPAVQGSAPLRTSPHFETVRRERSQSRTSNISKKRSDKIRKHRRRTEDERKKKAMQHVAQYWNECIQISEEEKNHANREIESLQHQLQRQEVKLSESRSMLKLKQHDLECAESLGRQLQEEGLQIKDENRSLSEEVQTLRGQLSESEAHTAKLRERHRQIRDKLNEAIQEQQGLYKRSQAFYEDLSGKLRQEKEERETYTSRMDELLQTSRHKRQEMKQCFDDFRDKMERESRLKEETISELRGRVEEQEESLRHERELAESLSRQMNVERDSRDAIQATASSVESLLRDYAVKCVEQQGIARTVESISDRLDDLLKRIQNSEKDESSSTAVTQAIQGMEEVIAGRVIAIVAELASGQGRVEDTLLALGRSCGIQVKKMREFLDHHNEEMVNFHLADEKVRGEFRDSLESIQSEVRQTGKETCQQIKEAFQDVARTELITRQEDICKQQAALNDENLQGRLGDVVTEFQNSLEQGFLQERNRSEEHLRQTQTAVSALESQLKAVVDQLEEARLSVPRCQEPESVNHDGQAVDDLRVELSELQRRLPQLERLGSTLTKMSQMNEILHSTAQYLGRERTWARQEIDKAADAVSRQERAGDGSHEVSTVERNRTTGAQHGAALLRRRVMVYSPAGSQLSPSPPPSVEQEQARRRGAAQPRSILKLSAAVTSSLEPGIEDEQAMRTGPSRPVTGKDSVTAAASAMVEQIRAELLPSEASQLAWSLPSVADFERDSLCSAFGGSRGSVRKAKRGSEDADVASTTTNKRPRRDTEMTEADKGSGQESETE</sequence>
<keyword evidence="4" id="KW-1185">Reference proteome</keyword>
<evidence type="ECO:0000313" key="3">
    <source>
        <dbReference type="EMBL" id="KAF4595584.1"/>
    </source>
</evidence>